<proteinExistence type="predicted"/>
<reference evidence="2 3" key="1">
    <citation type="submission" date="2010-04" db="EMBL/GenBank/DDBJ databases">
        <authorList>
            <person name="Qin X."/>
            <person name="Bachman B."/>
            <person name="Battles P."/>
            <person name="Bell A."/>
            <person name="Bess C."/>
            <person name="Bickham C."/>
            <person name="Chaboub L."/>
            <person name="Chen D."/>
            <person name="Coyle M."/>
            <person name="Deiros D.R."/>
            <person name="Dinh H."/>
            <person name="Forbes L."/>
            <person name="Fowler G."/>
            <person name="Francisco L."/>
            <person name="Fu Q."/>
            <person name="Gubbala S."/>
            <person name="Hale W."/>
            <person name="Han Y."/>
            <person name="Hemphill L."/>
            <person name="Highlander S.K."/>
            <person name="Hirani K."/>
            <person name="Hogues M."/>
            <person name="Jackson L."/>
            <person name="Jakkamsetti A."/>
            <person name="Javaid M."/>
            <person name="Jiang H."/>
            <person name="Korchina V."/>
            <person name="Kovar C."/>
            <person name="Lara F."/>
            <person name="Lee S."/>
            <person name="Mata R."/>
            <person name="Mathew T."/>
            <person name="Moen C."/>
            <person name="Morales K."/>
            <person name="Munidasa M."/>
            <person name="Nazareth L."/>
            <person name="Ngo R."/>
            <person name="Nguyen L."/>
            <person name="Okwuonu G."/>
            <person name="Ongeri F."/>
            <person name="Patil S."/>
            <person name="Petrosino J."/>
            <person name="Pham C."/>
            <person name="Pham P."/>
            <person name="Pu L.-L."/>
            <person name="Puazo M."/>
            <person name="Raj R."/>
            <person name="Reid J."/>
            <person name="Rouhana J."/>
            <person name="Saada N."/>
            <person name="Shang Y."/>
            <person name="Simmons D."/>
            <person name="Thornton R."/>
            <person name="Warren J."/>
            <person name="Weissenberger G."/>
            <person name="Zhang J."/>
            <person name="Zhang L."/>
            <person name="Zhou C."/>
            <person name="Zhu D."/>
            <person name="Muzny D."/>
            <person name="Worley K."/>
            <person name="Gibbs R."/>
        </authorList>
    </citation>
    <scope>NUCLEOTIDE SEQUENCE [LARGE SCALE GENOMIC DNA]</scope>
    <source>
        <strain evidence="2 3">ATCC 49957</strain>
    </source>
</reference>
<feature type="domain" description="Transport-associated OB type 2" evidence="1">
    <location>
        <begin position="1"/>
        <end position="73"/>
    </location>
</feature>
<dbReference type="SUPFAM" id="SSF50331">
    <property type="entry name" value="MOP-like"/>
    <property type="match status" value="1"/>
</dbReference>
<evidence type="ECO:0000313" key="3">
    <source>
        <dbReference type="Proteomes" id="UP000005324"/>
    </source>
</evidence>
<dbReference type="EMBL" id="ADVL01000158">
    <property type="protein sequence ID" value="EFH12844.1"/>
    <property type="molecule type" value="Genomic_DNA"/>
</dbReference>
<dbReference type="RefSeq" id="WP_007003984.1">
    <property type="nucleotide sequence ID" value="NZ_GG770778.1"/>
</dbReference>
<dbReference type="HOGENOM" id="CLU_2627922_0_0_5"/>
<evidence type="ECO:0000259" key="1">
    <source>
        <dbReference type="Pfam" id="PF08402"/>
    </source>
</evidence>
<dbReference type="GO" id="GO:0005524">
    <property type="term" value="F:ATP binding"/>
    <property type="evidence" value="ECO:0007669"/>
    <property type="project" value="InterPro"/>
</dbReference>
<dbReference type="Pfam" id="PF08402">
    <property type="entry name" value="TOBE_2"/>
    <property type="match status" value="1"/>
</dbReference>
<organism evidence="2 3">
    <name type="scientific">Pseudoroseomonas cervicalis ATCC 49957</name>
    <dbReference type="NCBI Taxonomy" id="525371"/>
    <lineage>
        <taxon>Bacteria</taxon>
        <taxon>Pseudomonadati</taxon>
        <taxon>Pseudomonadota</taxon>
        <taxon>Alphaproteobacteria</taxon>
        <taxon>Acetobacterales</taxon>
        <taxon>Roseomonadaceae</taxon>
        <taxon>Roseomonas</taxon>
    </lineage>
</organism>
<dbReference type="GO" id="GO:0022857">
    <property type="term" value="F:transmembrane transporter activity"/>
    <property type="evidence" value="ECO:0007669"/>
    <property type="project" value="InterPro"/>
</dbReference>
<comment type="caution">
    <text evidence="2">The sequence shown here is derived from an EMBL/GenBank/DDBJ whole genome shotgun (WGS) entry which is preliminary data.</text>
</comment>
<gene>
    <name evidence="2" type="primary">potG</name>
    <name evidence="2" type="ORF">HMPREF0731_0925</name>
</gene>
<evidence type="ECO:0000313" key="2">
    <source>
        <dbReference type="EMBL" id="EFH12844.1"/>
    </source>
</evidence>
<dbReference type="InterPro" id="IPR013611">
    <property type="entry name" value="Transp-assoc_OB_typ2"/>
</dbReference>
<dbReference type="Proteomes" id="UP000005324">
    <property type="component" value="Unassembled WGS sequence"/>
</dbReference>
<dbReference type="InterPro" id="IPR008995">
    <property type="entry name" value="Mo/tungstate-bd_C_term_dom"/>
</dbReference>
<protein>
    <submittedName>
        <fullName evidence="2">TOBE domain protein</fullName>
    </submittedName>
</protein>
<feature type="non-terminal residue" evidence="2">
    <location>
        <position position="1"/>
    </location>
</feature>
<name>D5RIL5_9PROT</name>
<dbReference type="GO" id="GO:0043190">
    <property type="term" value="C:ATP-binding cassette (ABC) transporter complex"/>
    <property type="evidence" value="ECO:0007669"/>
    <property type="project" value="InterPro"/>
</dbReference>
<dbReference type="AlphaFoldDB" id="D5RIL5"/>
<accession>D5RIL5</accession>
<sequence>LALRPERILSGAAAPPDGVEGVVEEVAFRGDDSLLLVRAPGGAQLRVSHAEEDGPPPPRGAALRLGWEAASLVPLAG</sequence>
<keyword evidence="3" id="KW-1185">Reference proteome</keyword>